<dbReference type="GO" id="GO:0022857">
    <property type="term" value="F:transmembrane transporter activity"/>
    <property type="evidence" value="ECO:0007669"/>
    <property type="project" value="InterPro"/>
</dbReference>
<organism evidence="9 10">
    <name type="scientific">Triangularia setosa</name>
    <dbReference type="NCBI Taxonomy" id="2587417"/>
    <lineage>
        <taxon>Eukaryota</taxon>
        <taxon>Fungi</taxon>
        <taxon>Dikarya</taxon>
        <taxon>Ascomycota</taxon>
        <taxon>Pezizomycotina</taxon>
        <taxon>Sordariomycetes</taxon>
        <taxon>Sordariomycetidae</taxon>
        <taxon>Sordariales</taxon>
        <taxon>Podosporaceae</taxon>
        <taxon>Triangularia</taxon>
    </lineage>
</organism>
<accession>A0AAN6W6D5</accession>
<dbReference type="InterPro" id="IPR036259">
    <property type="entry name" value="MFS_trans_sf"/>
</dbReference>
<dbReference type="SUPFAM" id="SSF103473">
    <property type="entry name" value="MFS general substrate transporter"/>
    <property type="match status" value="1"/>
</dbReference>
<dbReference type="Gene3D" id="1.20.1250.20">
    <property type="entry name" value="MFS general substrate transporter like domains"/>
    <property type="match status" value="1"/>
</dbReference>
<dbReference type="PANTHER" id="PTHR23504">
    <property type="entry name" value="MAJOR FACILITATOR SUPERFAMILY DOMAIN-CONTAINING PROTEIN 10"/>
    <property type="match status" value="1"/>
</dbReference>
<evidence type="ECO:0000256" key="3">
    <source>
        <dbReference type="ARBA" id="ARBA00022692"/>
    </source>
</evidence>
<evidence type="ECO:0000256" key="6">
    <source>
        <dbReference type="SAM" id="MobiDB-lite"/>
    </source>
</evidence>
<dbReference type="Proteomes" id="UP001302321">
    <property type="component" value="Unassembled WGS sequence"/>
</dbReference>
<dbReference type="CDD" id="cd17330">
    <property type="entry name" value="MFS_SLC46_TetA_like"/>
    <property type="match status" value="1"/>
</dbReference>
<dbReference type="PANTHER" id="PTHR23504:SF6">
    <property type="entry name" value="MULTIDRUG TRANSPORTER, PUTATIVE (AFU_ORTHOLOGUE AFUA_4G08740)-RELATED"/>
    <property type="match status" value="1"/>
</dbReference>
<protein>
    <submittedName>
        <fullName evidence="9">Major facilitator superfamily domain-containing protein</fullName>
    </submittedName>
</protein>
<evidence type="ECO:0000256" key="2">
    <source>
        <dbReference type="ARBA" id="ARBA00022448"/>
    </source>
</evidence>
<gene>
    <name evidence="9" type="ORF">QBC36DRAFT_42010</name>
</gene>
<feature type="transmembrane region" description="Helical" evidence="7">
    <location>
        <begin position="446"/>
        <end position="468"/>
    </location>
</feature>
<dbReference type="PROSITE" id="PS50850">
    <property type="entry name" value="MFS"/>
    <property type="match status" value="1"/>
</dbReference>
<feature type="transmembrane region" description="Helical" evidence="7">
    <location>
        <begin position="168"/>
        <end position="188"/>
    </location>
</feature>
<keyword evidence="3 7" id="KW-0812">Transmembrane</keyword>
<feature type="transmembrane region" description="Helical" evidence="7">
    <location>
        <begin position="194"/>
        <end position="214"/>
    </location>
</feature>
<evidence type="ECO:0000256" key="1">
    <source>
        <dbReference type="ARBA" id="ARBA00004141"/>
    </source>
</evidence>
<evidence type="ECO:0000256" key="4">
    <source>
        <dbReference type="ARBA" id="ARBA00022989"/>
    </source>
</evidence>
<feature type="region of interest" description="Disordered" evidence="6">
    <location>
        <begin position="1"/>
        <end position="27"/>
    </location>
</feature>
<evidence type="ECO:0000256" key="7">
    <source>
        <dbReference type="SAM" id="Phobius"/>
    </source>
</evidence>
<comment type="subcellular location">
    <subcellularLocation>
        <location evidence="1">Membrane</location>
        <topology evidence="1">Multi-pass membrane protein</topology>
    </subcellularLocation>
</comment>
<evidence type="ECO:0000259" key="8">
    <source>
        <dbReference type="PROSITE" id="PS50850"/>
    </source>
</evidence>
<feature type="transmembrane region" description="Helical" evidence="7">
    <location>
        <begin position="583"/>
        <end position="605"/>
    </location>
</feature>
<feature type="transmembrane region" description="Helical" evidence="7">
    <location>
        <begin position="480"/>
        <end position="499"/>
    </location>
</feature>
<evidence type="ECO:0000313" key="9">
    <source>
        <dbReference type="EMBL" id="KAK4174407.1"/>
    </source>
</evidence>
<sequence>MSSDSRDEGGVATTATVSASYPVSDSQDVESASTWLLSNSELRAESSASSRGTSSTVSVDGLVSSVTPSNLAINASQTRSDAKTVAWKDLPRKDQLIVITLARLSEPLVQTSLQSYMFYQLKWFDPSLPDSVISSQAGILHASFTAAQFVTSMMWGRVADSRRFGRKTVLLIGLSGTMISCLGFGFSTTFWQALLFRSLGGITNGNVGVLRTMISETVQEKKYQSRAFLLLPMTFNIGTIIGPILGGIFSDPAGSYPSLFGDILFFKKFPYAAPNILSAIFLFCAMLLVWLLLEETLDLCTDQRDRGLEIGHRVKLWISRRRFKEGYSRLPTEDSTTIDIESHPMTHGTDSRQSFNSDAAPFKPKYARRRYTQRLPFRRIFTPNVVSTFTASCLLSLHVGTFNSLWFVFLSTPVYDPLKGAESPDAFRRHLPFVFTGGLGLHPREVGMAMAILGVLGIALQLGIYPWLSARLGTVRSWRMFLLFFPFTYFIVPYLSLAPSSSPPPAPKDGIFVWLAIAGVLCFHVIGRTFALPAQTILVNNCTPHPSVLGTVHGIGQSVSSLSRTVGPLLGGFLYGQGLARGVVGAVFWCLSAVAIGGIVASLFVHEGNGHEIWLEGDEDDDT</sequence>
<feature type="transmembrane region" description="Helical" evidence="7">
    <location>
        <begin position="269"/>
        <end position="293"/>
    </location>
</feature>
<keyword evidence="2" id="KW-0813">Transport</keyword>
<feature type="region of interest" description="Disordered" evidence="6">
    <location>
        <begin position="339"/>
        <end position="359"/>
    </location>
</feature>
<feature type="transmembrane region" description="Helical" evidence="7">
    <location>
        <begin position="226"/>
        <end position="249"/>
    </location>
</feature>
<feature type="transmembrane region" description="Helical" evidence="7">
    <location>
        <begin position="511"/>
        <end position="531"/>
    </location>
</feature>
<proteinExistence type="predicted"/>
<keyword evidence="4 7" id="KW-1133">Transmembrane helix</keyword>
<name>A0AAN6W6D5_9PEZI</name>
<dbReference type="EMBL" id="MU866283">
    <property type="protein sequence ID" value="KAK4174407.1"/>
    <property type="molecule type" value="Genomic_DNA"/>
</dbReference>
<keyword evidence="5 7" id="KW-0472">Membrane</keyword>
<feature type="compositionally biased region" description="Polar residues" evidence="6">
    <location>
        <begin position="13"/>
        <end position="27"/>
    </location>
</feature>
<feature type="transmembrane region" description="Helical" evidence="7">
    <location>
        <begin position="385"/>
        <end position="409"/>
    </location>
</feature>
<comment type="caution">
    <text evidence="9">The sequence shown here is derived from an EMBL/GenBank/DDBJ whole genome shotgun (WGS) entry which is preliminary data.</text>
</comment>
<evidence type="ECO:0000313" key="10">
    <source>
        <dbReference type="Proteomes" id="UP001302321"/>
    </source>
</evidence>
<dbReference type="Pfam" id="PF07690">
    <property type="entry name" value="MFS_1"/>
    <property type="match status" value="1"/>
</dbReference>
<dbReference type="InterPro" id="IPR020846">
    <property type="entry name" value="MFS_dom"/>
</dbReference>
<dbReference type="InterPro" id="IPR011701">
    <property type="entry name" value="MFS"/>
</dbReference>
<evidence type="ECO:0000256" key="5">
    <source>
        <dbReference type="ARBA" id="ARBA00023136"/>
    </source>
</evidence>
<reference evidence="9" key="1">
    <citation type="journal article" date="2023" name="Mol. Phylogenet. Evol.">
        <title>Genome-scale phylogeny and comparative genomics of the fungal order Sordariales.</title>
        <authorList>
            <person name="Hensen N."/>
            <person name="Bonometti L."/>
            <person name="Westerberg I."/>
            <person name="Brannstrom I.O."/>
            <person name="Guillou S."/>
            <person name="Cros-Aarteil S."/>
            <person name="Calhoun S."/>
            <person name="Haridas S."/>
            <person name="Kuo A."/>
            <person name="Mondo S."/>
            <person name="Pangilinan J."/>
            <person name="Riley R."/>
            <person name="LaButti K."/>
            <person name="Andreopoulos B."/>
            <person name="Lipzen A."/>
            <person name="Chen C."/>
            <person name="Yan M."/>
            <person name="Daum C."/>
            <person name="Ng V."/>
            <person name="Clum A."/>
            <person name="Steindorff A."/>
            <person name="Ohm R.A."/>
            <person name="Martin F."/>
            <person name="Silar P."/>
            <person name="Natvig D.O."/>
            <person name="Lalanne C."/>
            <person name="Gautier V."/>
            <person name="Ament-Velasquez S.L."/>
            <person name="Kruys A."/>
            <person name="Hutchinson M.I."/>
            <person name="Powell A.J."/>
            <person name="Barry K."/>
            <person name="Miller A.N."/>
            <person name="Grigoriev I.V."/>
            <person name="Debuchy R."/>
            <person name="Gladieux P."/>
            <person name="Hiltunen Thoren M."/>
            <person name="Johannesson H."/>
        </authorList>
    </citation>
    <scope>NUCLEOTIDE SEQUENCE</scope>
    <source>
        <strain evidence="9">CBS 892.96</strain>
    </source>
</reference>
<keyword evidence="10" id="KW-1185">Reference proteome</keyword>
<dbReference type="AlphaFoldDB" id="A0AAN6W6D5"/>
<dbReference type="GO" id="GO:0016020">
    <property type="term" value="C:membrane"/>
    <property type="evidence" value="ECO:0007669"/>
    <property type="project" value="UniProtKB-SubCell"/>
</dbReference>
<reference evidence="9" key="2">
    <citation type="submission" date="2023-05" db="EMBL/GenBank/DDBJ databases">
        <authorList>
            <consortium name="Lawrence Berkeley National Laboratory"/>
            <person name="Steindorff A."/>
            <person name="Hensen N."/>
            <person name="Bonometti L."/>
            <person name="Westerberg I."/>
            <person name="Brannstrom I.O."/>
            <person name="Guillou S."/>
            <person name="Cros-Aarteil S."/>
            <person name="Calhoun S."/>
            <person name="Haridas S."/>
            <person name="Kuo A."/>
            <person name="Mondo S."/>
            <person name="Pangilinan J."/>
            <person name="Riley R."/>
            <person name="Labutti K."/>
            <person name="Andreopoulos B."/>
            <person name="Lipzen A."/>
            <person name="Chen C."/>
            <person name="Yanf M."/>
            <person name="Daum C."/>
            <person name="Ng V."/>
            <person name="Clum A."/>
            <person name="Ohm R."/>
            <person name="Martin F."/>
            <person name="Silar P."/>
            <person name="Natvig D."/>
            <person name="Lalanne C."/>
            <person name="Gautier V."/>
            <person name="Ament-Velasquez S.L."/>
            <person name="Kruys A."/>
            <person name="Hutchinson M.I."/>
            <person name="Powell A.J."/>
            <person name="Barry K."/>
            <person name="Miller A.N."/>
            <person name="Grigoriev I.V."/>
            <person name="Debuchy R."/>
            <person name="Gladieux P."/>
            <person name="Thoren M.H."/>
            <person name="Johannesson H."/>
        </authorList>
    </citation>
    <scope>NUCLEOTIDE SEQUENCE</scope>
    <source>
        <strain evidence="9">CBS 892.96</strain>
    </source>
</reference>
<feature type="domain" description="Major facilitator superfamily (MFS) profile" evidence="8">
    <location>
        <begin position="95"/>
        <end position="610"/>
    </location>
</feature>